<dbReference type="NCBIfam" id="TIGR00815">
    <property type="entry name" value="sulP"/>
    <property type="match status" value="1"/>
</dbReference>
<keyword evidence="8" id="KW-1185">Reference proteome</keyword>
<feature type="transmembrane region" description="Helical" evidence="5">
    <location>
        <begin position="393"/>
        <end position="419"/>
    </location>
</feature>
<dbReference type="Proteomes" id="UP000295765">
    <property type="component" value="Unassembled WGS sequence"/>
</dbReference>
<dbReference type="Pfam" id="PF00916">
    <property type="entry name" value="Sulfate_transp"/>
    <property type="match status" value="1"/>
</dbReference>
<evidence type="ECO:0000256" key="4">
    <source>
        <dbReference type="ARBA" id="ARBA00023136"/>
    </source>
</evidence>
<dbReference type="GO" id="GO:0055085">
    <property type="term" value="P:transmembrane transport"/>
    <property type="evidence" value="ECO:0007669"/>
    <property type="project" value="InterPro"/>
</dbReference>
<dbReference type="GO" id="GO:0016020">
    <property type="term" value="C:membrane"/>
    <property type="evidence" value="ECO:0007669"/>
    <property type="project" value="UniProtKB-SubCell"/>
</dbReference>
<gene>
    <name evidence="7" type="ORF">EV699_11765</name>
</gene>
<dbReference type="InterPro" id="IPR011547">
    <property type="entry name" value="SLC26A/SulP_dom"/>
</dbReference>
<feature type="transmembrane region" description="Helical" evidence="5">
    <location>
        <begin position="61"/>
        <end position="76"/>
    </location>
</feature>
<dbReference type="PROSITE" id="PS50801">
    <property type="entry name" value="STAS"/>
    <property type="match status" value="1"/>
</dbReference>
<feature type="transmembrane region" description="Helical" evidence="5">
    <location>
        <begin position="361"/>
        <end position="381"/>
    </location>
</feature>
<feature type="transmembrane region" description="Helical" evidence="5">
    <location>
        <begin position="262"/>
        <end position="281"/>
    </location>
</feature>
<dbReference type="OrthoDB" id="9769739at2"/>
<feature type="transmembrane region" description="Helical" evidence="5">
    <location>
        <begin position="335"/>
        <end position="355"/>
    </location>
</feature>
<comment type="caution">
    <text evidence="7">The sequence shown here is derived from an EMBL/GenBank/DDBJ whole genome shotgun (WGS) entry which is preliminary data.</text>
</comment>
<evidence type="ECO:0000256" key="3">
    <source>
        <dbReference type="ARBA" id="ARBA00022989"/>
    </source>
</evidence>
<dbReference type="Pfam" id="PF01740">
    <property type="entry name" value="STAS"/>
    <property type="match status" value="1"/>
</dbReference>
<feature type="transmembrane region" description="Helical" evidence="5">
    <location>
        <begin position="142"/>
        <end position="164"/>
    </location>
</feature>
<feature type="transmembrane region" description="Helical" evidence="5">
    <location>
        <begin position="34"/>
        <end position="55"/>
    </location>
</feature>
<dbReference type="AlphaFoldDB" id="A0A4R2L6Y9"/>
<evidence type="ECO:0000256" key="2">
    <source>
        <dbReference type="ARBA" id="ARBA00022692"/>
    </source>
</evidence>
<dbReference type="CDD" id="cd07042">
    <property type="entry name" value="STAS_SulP_like_sulfate_transporter"/>
    <property type="match status" value="1"/>
</dbReference>
<dbReference type="InterPro" id="IPR002645">
    <property type="entry name" value="STAS_dom"/>
</dbReference>
<dbReference type="RefSeq" id="WP_132544410.1">
    <property type="nucleotide sequence ID" value="NZ_SLWY01000017.1"/>
</dbReference>
<proteinExistence type="predicted"/>
<organism evidence="7 8">
    <name type="scientific">Plasticicumulans lactativorans</name>
    <dbReference type="NCBI Taxonomy" id="1133106"/>
    <lineage>
        <taxon>Bacteria</taxon>
        <taxon>Pseudomonadati</taxon>
        <taxon>Pseudomonadota</taxon>
        <taxon>Gammaproteobacteria</taxon>
        <taxon>Candidatus Competibacteraceae</taxon>
        <taxon>Plasticicumulans</taxon>
    </lineage>
</organism>
<feature type="transmembrane region" description="Helical" evidence="5">
    <location>
        <begin position="83"/>
        <end position="103"/>
    </location>
</feature>
<name>A0A4R2L6Y9_9GAMM</name>
<evidence type="ECO:0000256" key="5">
    <source>
        <dbReference type="SAM" id="Phobius"/>
    </source>
</evidence>
<accession>A0A4R2L6Y9</accession>
<protein>
    <submittedName>
        <fullName evidence="7">High affinity sulfate transporter 1</fullName>
    </submittedName>
</protein>
<keyword evidence="4 5" id="KW-0472">Membrane</keyword>
<evidence type="ECO:0000313" key="7">
    <source>
        <dbReference type="EMBL" id="TCO79756.1"/>
    </source>
</evidence>
<keyword evidence="3 5" id="KW-1133">Transmembrane helix</keyword>
<evidence type="ECO:0000313" key="8">
    <source>
        <dbReference type="Proteomes" id="UP000295765"/>
    </source>
</evidence>
<dbReference type="EMBL" id="SLWY01000017">
    <property type="protein sequence ID" value="TCO79756.1"/>
    <property type="molecule type" value="Genomic_DNA"/>
</dbReference>
<dbReference type="Gene3D" id="3.30.750.24">
    <property type="entry name" value="STAS domain"/>
    <property type="match status" value="1"/>
</dbReference>
<evidence type="ECO:0000259" key="6">
    <source>
        <dbReference type="PROSITE" id="PS50801"/>
    </source>
</evidence>
<keyword evidence="2 5" id="KW-0812">Transmembrane</keyword>
<feature type="transmembrane region" description="Helical" evidence="5">
    <location>
        <begin position="216"/>
        <end position="242"/>
    </location>
</feature>
<sequence length="576" mass="60319">MPQSAVTLLERIARFAPGVPELVRYRLADLPYDLAAGVSVAAVALPVGVAYAQIAGLGPETGLYASLLPLLVYALFGTSRQLIVGPDAATCALIAASVAPLAAGDPARYVALSGALTCLAGLFCIAASFLRLGALADFLSRPILVGLMNGVSISILLGQIGKLFGFPIEAGGIVPRLLEFASRLGQTHLPTLGVGLTALAAMVLTPRLLPRLPPALVATVISAGLVAALGLDARGVAVLGALPAGLPALRPPGLPLEELPALLASAAGLALVSFSSGMLTARSFAARNRYEIDVDREFAALGAANIAAALTQGFAISGADSRTAMNDAAGGRTRVAGLFAAAAIAIVLLFLTAPLAYVPVAALGAVLVYASLSLFDYRTLYDIYRMDRVECGLAVLTMLGVVGFGAINAILLAVGLALVRFVRITARPRDEVLGKVEGIPGLHSVERHRDARTFPGLVIYRFDGPLTFFNATYFRQRALLAADAAGAGLRWFVIDAIPLSSIDVTGLYALHDVYGELAERGVRFVVAGRRAELLAWLDEHGFYKPEHDAMLYPTLRQALKTFRREVRPARAPVADD</sequence>
<evidence type="ECO:0000256" key="1">
    <source>
        <dbReference type="ARBA" id="ARBA00004141"/>
    </source>
</evidence>
<dbReference type="PANTHER" id="PTHR11814">
    <property type="entry name" value="SULFATE TRANSPORTER"/>
    <property type="match status" value="1"/>
</dbReference>
<feature type="domain" description="STAS" evidence="6">
    <location>
        <begin position="447"/>
        <end position="562"/>
    </location>
</feature>
<reference evidence="7 8" key="1">
    <citation type="submission" date="2019-03" db="EMBL/GenBank/DDBJ databases">
        <title>Genomic Encyclopedia of Type Strains, Phase IV (KMG-IV): sequencing the most valuable type-strain genomes for metagenomic binning, comparative biology and taxonomic classification.</title>
        <authorList>
            <person name="Goeker M."/>
        </authorList>
    </citation>
    <scope>NUCLEOTIDE SEQUENCE [LARGE SCALE GENOMIC DNA]</scope>
    <source>
        <strain evidence="7 8">DSM 25287</strain>
    </source>
</reference>
<comment type="subcellular location">
    <subcellularLocation>
        <location evidence="1">Membrane</location>
        <topology evidence="1">Multi-pass membrane protein</topology>
    </subcellularLocation>
</comment>
<dbReference type="InterPro" id="IPR036513">
    <property type="entry name" value="STAS_dom_sf"/>
</dbReference>
<feature type="transmembrane region" description="Helical" evidence="5">
    <location>
        <begin position="184"/>
        <end position="204"/>
    </location>
</feature>
<feature type="transmembrane region" description="Helical" evidence="5">
    <location>
        <begin position="109"/>
        <end position="130"/>
    </location>
</feature>
<dbReference type="InterPro" id="IPR001902">
    <property type="entry name" value="SLC26A/SulP_fam"/>
</dbReference>
<dbReference type="SUPFAM" id="SSF52091">
    <property type="entry name" value="SpoIIaa-like"/>
    <property type="match status" value="1"/>
</dbReference>